<dbReference type="PANTHER" id="PTHR24359">
    <property type="entry name" value="SERINE/THREONINE-PROTEIN KINASE SBK1"/>
    <property type="match status" value="1"/>
</dbReference>
<dbReference type="SUPFAM" id="SSF56112">
    <property type="entry name" value="Protein kinase-like (PK-like)"/>
    <property type="match status" value="1"/>
</dbReference>
<dbReference type="PANTHER" id="PTHR24359:SF0">
    <property type="entry name" value="SERINE_THREONINE-PROTEIN KINASE SBK1"/>
    <property type="match status" value="1"/>
</dbReference>
<name>A0ABN9L4Y9_9NEOB</name>
<dbReference type="Pfam" id="PF00069">
    <property type="entry name" value="Pkinase"/>
    <property type="match status" value="1"/>
</dbReference>
<protein>
    <recommendedName>
        <fullName evidence="1">Protein kinase domain-containing protein</fullName>
    </recommendedName>
</protein>
<sequence>MWPDLDLTVIWAKPVCIPTHTCDRQVVAEERVVLSFYWIAQRITNFQAAMAAFQILELQEISECCNVIKELGQPLAMKLVRKDRTQLQTFLMELSLSITLSDHPDNICTYPIFIGTMDHYVLTQELVTAGTLDDIIQSQVGIPEEAVSQEISWALDYLHARGLVHRDLKLDNVLLMDKDCYQIKLSDFGLTQPVGTYVSSMSHYSIHGSRILGLLGFFFVISTGYFPWLEAIETDTMYQVYINWKKSPDRAPPPAHWEMFSREAVKMFGNLLGQCPSSRHPIRSVFDYLNFPWKINVLECGTDIDVQEEDLVIEVVDSQ</sequence>
<dbReference type="Gene3D" id="1.10.510.10">
    <property type="entry name" value="Transferase(Phosphotransferase) domain 1"/>
    <property type="match status" value="1"/>
</dbReference>
<evidence type="ECO:0000313" key="3">
    <source>
        <dbReference type="Proteomes" id="UP001176940"/>
    </source>
</evidence>
<dbReference type="PROSITE" id="PS00108">
    <property type="entry name" value="PROTEIN_KINASE_ST"/>
    <property type="match status" value="1"/>
</dbReference>
<feature type="domain" description="Protein kinase" evidence="1">
    <location>
        <begin position="53"/>
        <end position="291"/>
    </location>
</feature>
<dbReference type="EMBL" id="CAUEEQ010009257">
    <property type="protein sequence ID" value="CAJ0933328.1"/>
    <property type="molecule type" value="Genomic_DNA"/>
</dbReference>
<evidence type="ECO:0000259" key="1">
    <source>
        <dbReference type="PROSITE" id="PS50011"/>
    </source>
</evidence>
<dbReference type="InterPro" id="IPR011009">
    <property type="entry name" value="Kinase-like_dom_sf"/>
</dbReference>
<dbReference type="Proteomes" id="UP001176940">
    <property type="component" value="Unassembled WGS sequence"/>
</dbReference>
<reference evidence="2" key="1">
    <citation type="submission" date="2023-07" db="EMBL/GenBank/DDBJ databases">
        <authorList>
            <person name="Stuckert A."/>
        </authorList>
    </citation>
    <scope>NUCLEOTIDE SEQUENCE</scope>
</reference>
<proteinExistence type="predicted"/>
<organism evidence="2 3">
    <name type="scientific">Ranitomeya imitator</name>
    <name type="common">mimic poison frog</name>
    <dbReference type="NCBI Taxonomy" id="111125"/>
    <lineage>
        <taxon>Eukaryota</taxon>
        <taxon>Metazoa</taxon>
        <taxon>Chordata</taxon>
        <taxon>Craniata</taxon>
        <taxon>Vertebrata</taxon>
        <taxon>Euteleostomi</taxon>
        <taxon>Amphibia</taxon>
        <taxon>Batrachia</taxon>
        <taxon>Anura</taxon>
        <taxon>Neobatrachia</taxon>
        <taxon>Hyloidea</taxon>
        <taxon>Dendrobatidae</taxon>
        <taxon>Dendrobatinae</taxon>
        <taxon>Ranitomeya</taxon>
    </lineage>
</organism>
<dbReference type="InterPro" id="IPR008271">
    <property type="entry name" value="Ser/Thr_kinase_AS"/>
</dbReference>
<dbReference type="PROSITE" id="PS50011">
    <property type="entry name" value="PROTEIN_KINASE_DOM"/>
    <property type="match status" value="1"/>
</dbReference>
<gene>
    <name evidence="2" type="ORF">RIMI_LOCUS5429724</name>
</gene>
<keyword evidence="3" id="KW-1185">Reference proteome</keyword>
<comment type="caution">
    <text evidence="2">The sequence shown here is derived from an EMBL/GenBank/DDBJ whole genome shotgun (WGS) entry which is preliminary data.</text>
</comment>
<dbReference type="SMART" id="SM00220">
    <property type="entry name" value="S_TKc"/>
    <property type="match status" value="1"/>
</dbReference>
<accession>A0ABN9L4Y9</accession>
<dbReference type="InterPro" id="IPR000719">
    <property type="entry name" value="Prot_kinase_dom"/>
</dbReference>
<evidence type="ECO:0000313" key="2">
    <source>
        <dbReference type="EMBL" id="CAJ0933328.1"/>
    </source>
</evidence>